<dbReference type="EMBL" id="JAAATY010000014">
    <property type="protein sequence ID" value="NRN67311.1"/>
    <property type="molecule type" value="Genomic_DNA"/>
</dbReference>
<accession>A0ABX2F7H8</accession>
<dbReference type="Proteomes" id="UP000763557">
    <property type="component" value="Unassembled WGS sequence"/>
</dbReference>
<sequence>MTTGTQWQIGADTRVIVHPQDECDAARLFMADASYSVTLMPPTDPETYPQFTKFLEDLAEAASELAAVYQTPEQT</sequence>
<gene>
    <name evidence="1" type="ORF">GC106_45470</name>
</gene>
<organism evidence="1 2">
    <name type="scientific">Kibdelosporangium persicum</name>
    <dbReference type="NCBI Taxonomy" id="2698649"/>
    <lineage>
        <taxon>Bacteria</taxon>
        <taxon>Bacillati</taxon>
        <taxon>Actinomycetota</taxon>
        <taxon>Actinomycetes</taxon>
        <taxon>Pseudonocardiales</taxon>
        <taxon>Pseudonocardiaceae</taxon>
        <taxon>Kibdelosporangium</taxon>
    </lineage>
</organism>
<reference evidence="1 2" key="1">
    <citation type="submission" date="2020-01" db="EMBL/GenBank/DDBJ databases">
        <title>Kibdelosporangium persica a novel Actinomycetes from a hot desert in Iran.</title>
        <authorList>
            <person name="Safaei N."/>
            <person name="Zaburannyi N."/>
            <person name="Mueller R."/>
            <person name="Wink J."/>
        </authorList>
    </citation>
    <scope>NUCLEOTIDE SEQUENCE [LARGE SCALE GENOMIC DNA]</scope>
    <source>
        <strain evidence="1 2">4NS15</strain>
    </source>
</reference>
<protein>
    <submittedName>
        <fullName evidence="1">Uncharacterized protein</fullName>
    </submittedName>
</protein>
<comment type="caution">
    <text evidence="1">The sequence shown here is derived from an EMBL/GenBank/DDBJ whole genome shotgun (WGS) entry which is preliminary data.</text>
</comment>
<name>A0ABX2F7H8_9PSEU</name>
<proteinExistence type="predicted"/>
<dbReference type="RefSeq" id="WP_173134920.1">
    <property type="nucleotide sequence ID" value="NZ_CBCSGW010000105.1"/>
</dbReference>
<evidence type="ECO:0000313" key="1">
    <source>
        <dbReference type="EMBL" id="NRN67311.1"/>
    </source>
</evidence>
<keyword evidence="2" id="KW-1185">Reference proteome</keyword>
<evidence type="ECO:0000313" key="2">
    <source>
        <dbReference type="Proteomes" id="UP000763557"/>
    </source>
</evidence>